<gene>
    <name evidence="2" type="ORF">A2563_02640</name>
</gene>
<evidence type="ECO:0000256" key="1">
    <source>
        <dbReference type="SAM" id="MobiDB-lite"/>
    </source>
</evidence>
<dbReference type="EMBL" id="MFRA01000005">
    <property type="protein sequence ID" value="OGH92552.1"/>
    <property type="molecule type" value="Genomic_DNA"/>
</dbReference>
<evidence type="ECO:0000313" key="2">
    <source>
        <dbReference type="EMBL" id="OGH92552.1"/>
    </source>
</evidence>
<reference evidence="2 3" key="1">
    <citation type="journal article" date="2016" name="Nat. Commun.">
        <title>Thousands of microbial genomes shed light on interconnected biogeochemical processes in an aquifer system.</title>
        <authorList>
            <person name="Anantharaman K."/>
            <person name="Brown C.T."/>
            <person name="Hug L.A."/>
            <person name="Sharon I."/>
            <person name="Castelle C.J."/>
            <person name="Probst A.J."/>
            <person name="Thomas B.C."/>
            <person name="Singh A."/>
            <person name="Wilkins M.J."/>
            <person name="Karaoz U."/>
            <person name="Brodie E.L."/>
            <person name="Williams K.H."/>
            <person name="Hubbard S.S."/>
            <person name="Banfield J.F."/>
        </authorList>
    </citation>
    <scope>NUCLEOTIDE SEQUENCE [LARGE SCALE GENOMIC DNA]</scope>
</reference>
<sequence>MKRYEIDDTDYNKLVRHYGRENKILTTVGPLRRISRGSENVWRRVVSEKIWFVIQSMLRVLNKLPRSEQNKLASSKPKKAKQKKRRC</sequence>
<dbReference type="STRING" id="1798705.A2563_02640"/>
<evidence type="ECO:0000313" key="3">
    <source>
        <dbReference type="Proteomes" id="UP000176634"/>
    </source>
</evidence>
<feature type="compositionally biased region" description="Basic residues" evidence="1">
    <location>
        <begin position="76"/>
        <end position="87"/>
    </location>
</feature>
<dbReference type="Proteomes" id="UP000176634">
    <property type="component" value="Unassembled WGS sequence"/>
</dbReference>
<protein>
    <submittedName>
        <fullName evidence="2">Uncharacterized protein</fullName>
    </submittedName>
</protein>
<proteinExistence type="predicted"/>
<dbReference type="AlphaFoldDB" id="A0A1F6P8S4"/>
<accession>A0A1F6P8S4</accession>
<comment type="caution">
    <text evidence="2">The sequence shown here is derived from an EMBL/GenBank/DDBJ whole genome shotgun (WGS) entry which is preliminary data.</text>
</comment>
<name>A0A1F6P8S4_9BACT</name>
<feature type="region of interest" description="Disordered" evidence="1">
    <location>
        <begin position="66"/>
        <end position="87"/>
    </location>
</feature>
<organism evidence="2 3">
    <name type="scientific">Candidatus Magasanikbacteria bacterium RIFOXYD1_FULL_40_23</name>
    <dbReference type="NCBI Taxonomy" id="1798705"/>
    <lineage>
        <taxon>Bacteria</taxon>
        <taxon>Candidatus Magasanikiibacteriota</taxon>
    </lineage>
</organism>